<feature type="transmembrane region" description="Helical" evidence="9">
    <location>
        <begin position="161"/>
        <end position="184"/>
    </location>
</feature>
<dbReference type="RefSeq" id="XP_040697982.1">
    <property type="nucleotide sequence ID" value="XM_040844001.1"/>
</dbReference>
<feature type="transmembrane region" description="Helical" evidence="9">
    <location>
        <begin position="230"/>
        <end position="251"/>
    </location>
</feature>
<protein>
    <recommendedName>
        <fullName evidence="10">Major facilitator superfamily (MFS) profile domain-containing protein</fullName>
    </recommendedName>
</protein>
<dbReference type="VEuPathDB" id="FungiDB:ASPSYDRAFT_210966"/>
<feature type="transmembrane region" description="Helical" evidence="9">
    <location>
        <begin position="104"/>
        <end position="128"/>
    </location>
</feature>
<evidence type="ECO:0000313" key="12">
    <source>
        <dbReference type="Proteomes" id="UP000184356"/>
    </source>
</evidence>
<feature type="transmembrane region" description="Helical" evidence="9">
    <location>
        <begin position="511"/>
        <end position="528"/>
    </location>
</feature>
<dbReference type="PANTHER" id="PTHR23501:SF187">
    <property type="entry name" value="MAJOR FACILITATOR SUPERFAMILY (MFS) PROFILE DOMAIN-CONTAINING PROTEIN"/>
    <property type="match status" value="1"/>
</dbReference>
<dbReference type="GO" id="GO:0005886">
    <property type="term" value="C:plasma membrane"/>
    <property type="evidence" value="ECO:0007669"/>
    <property type="project" value="TreeGrafter"/>
</dbReference>
<feature type="transmembrane region" description="Helical" evidence="9">
    <location>
        <begin position="73"/>
        <end position="92"/>
    </location>
</feature>
<dbReference type="PROSITE" id="PS50850">
    <property type="entry name" value="MFS"/>
    <property type="match status" value="1"/>
</dbReference>
<feature type="transmembrane region" description="Helical" evidence="9">
    <location>
        <begin position="392"/>
        <end position="414"/>
    </location>
</feature>
<dbReference type="InterPro" id="IPR020846">
    <property type="entry name" value="MFS_dom"/>
</dbReference>
<evidence type="ECO:0000256" key="6">
    <source>
        <dbReference type="ARBA" id="ARBA00023136"/>
    </source>
</evidence>
<dbReference type="Gene3D" id="1.20.1720.10">
    <property type="entry name" value="Multidrug resistance protein D"/>
    <property type="match status" value="1"/>
</dbReference>
<dbReference type="EMBL" id="KV878595">
    <property type="protein sequence ID" value="OJJ54176.1"/>
    <property type="molecule type" value="Genomic_DNA"/>
</dbReference>
<evidence type="ECO:0000259" key="10">
    <source>
        <dbReference type="PROSITE" id="PS50850"/>
    </source>
</evidence>
<feature type="transmembrane region" description="Helical" evidence="9">
    <location>
        <begin position="263"/>
        <end position="280"/>
    </location>
</feature>
<feature type="transmembrane region" description="Helical" evidence="9">
    <location>
        <begin position="300"/>
        <end position="326"/>
    </location>
</feature>
<feature type="transmembrane region" description="Helical" evidence="9">
    <location>
        <begin position="365"/>
        <end position="385"/>
    </location>
</feature>
<keyword evidence="5 9" id="KW-1133">Transmembrane helix</keyword>
<dbReference type="PANTHER" id="PTHR23501">
    <property type="entry name" value="MAJOR FACILITATOR SUPERFAMILY"/>
    <property type="match status" value="1"/>
</dbReference>
<keyword evidence="12" id="KW-1185">Reference proteome</keyword>
<dbReference type="Pfam" id="PF07690">
    <property type="entry name" value="MFS_1"/>
    <property type="match status" value="1"/>
</dbReference>
<feature type="compositionally biased region" description="Polar residues" evidence="8">
    <location>
        <begin position="1"/>
        <end position="10"/>
    </location>
</feature>
<feature type="domain" description="Major facilitator superfamily (MFS) profile" evidence="10">
    <location>
        <begin position="38"/>
        <end position="496"/>
    </location>
</feature>
<evidence type="ECO:0000256" key="9">
    <source>
        <dbReference type="SAM" id="Phobius"/>
    </source>
</evidence>
<keyword evidence="3" id="KW-0813">Transport</keyword>
<evidence type="ECO:0000256" key="3">
    <source>
        <dbReference type="ARBA" id="ARBA00022448"/>
    </source>
</evidence>
<evidence type="ECO:0000256" key="7">
    <source>
        <dbReference type="ARBA" id="ARBA00023180"/>
    </source>
</evidence>
<comment type="subcellular location">
    <subcellularLocation>
        <location evidence="1">Membrane</location>
        <topology evidence="1">Multi-pass membrane protein</topology>
    </subcellularLocation>
</comment>
<feature type="transmembrane region" description="Helical" evidence="9">
    <location>
        <begin position="191"/>
        <end position="210"/>
    </location>
</feature>
<keyword evidence="4 9" id="KW-0812">Transmembrane</keyword>
<dbReference type="Proteomes" id="UP000184356">
    <property type="component" value="Unassembled WGS sequence"/>
</dbReference>
<dbReference type="Gene3D" id="1.20.1250.20">
    <property type="entry name" value="MFS general substrate transporter like domains"/>
    <property type="match status" value="1"/>
</dbReference>
<feature type="transmembrane region" description="Helical" evidence="9">
    <location>
        <begin position="35"/>
        <end position="53"/>
    </location>
</feature>
<comment type="similarity">
    <text evidence="2">Belongs to the major facilitator superfamily.</text>
</comment>
<keyword evidence="6 9" id="KW-0472">Membrane</keyword>
<evidence type="ECO:0000256" key="2">
    <source>
        <dbReference type="ARBA" id="ARBA00008335"/>
    </source>
</evidence>
<evidence type="ECO:0000313" key="11">
    <source>
        <dbReference type="EMBL" id="OJJ54176.1"/>
    </source>
</evidence>
<organism evidence="11 12">
    <name type="scientific">Aspergillus sydowii CBS 593.65</name>
    <dbReference type="NCBI Taxonomy" id="1036612"/>
    <lineage>
        <taxon>Eukaryota</taxon>
        <taxon>Fungi</taxon>
        <taxon>Dikarya</taxon>
        <taxon>Ascomycota</taxon>
        <taxon>Pezizomycotina</taxon>
        <taxon>Eurotiomycetes</taxon>
        <taxon>Eurotiomycetidae</taxon>
        <taxon>Eurotiales</taxon>
        <taxon>Aspergillaceae</taxon>
        <taxon>Aspergillus</taxon>
        <taxon>Aspergillus subgen. Nidulantes</taxon>
    </lineage>
</organism>
<accession>A0A1L9T412</accession>
<name>A0A1L9T412_9EURO</name>
<evidence type="ECO:0000256" key="8">
    <source>
        <dbReference type="SAM" id="MobiDB-lite"/>
    </source>
</evidence>
<evidence type="ECO:0000256" key="4">
    <source>
        <dbReference type="ARBA" id="ARBA00022692"/>
    </source>
</evidence>
<reference evidence="12" key="1">
    <citation type="journal article" date="2017" name="Genome Biol.">
        <title>Comparative genomics reveals high biological diversity and specific adaptations in the industrially and medically important fungal genus Aspergillus.</title>
        <authorList>
            <person name="de Vries R.P."/>
            <person name="Riley R."/>
            <person name="Wiebenga A."/>
            <person name="Aguilar-Osorio G."/>
            <person name="Amillis S."/>
            <person name="Uchima C.A."/>
            <person name="Anderluh G."/>
            <person name="Asadollahi M."/>
            <person name="Askin M."/>
            <person name="Barry K."/>
            <person name="Battaglia E."/>
            <person name="Bayram O."/>
            <person name="Benocci T."/>
            <person name="Braus-Stromeyer S.A."/>
            <person name="Caldana C."/>
            <person name="Canovas D."/>
            <person name="Cerqueira G.C."/>
            <person name="Chen F."/>
            <person name="Chen W."/>
            <person name="Choi C."/>
            <person name="Clum A."/>
            <person name="Dos Santos R.A."/>
            <person name="Damasio A.R."/>
            <person name="Diallinas G."/>
            <person name="Emri T."/>
            <person name="Fekete E."/>
            <person name="Flipphi M."/>
            <person name="Freyberg S."/>
            <person name="Gallo A."/>
            <person name="Gournas C."/>
            <person name="Habgood R."/>
            <person name="Hainaut M."/>
            <person name="Harispe M.L."/>
            <person name="Henrissat B."/>
            <person name="Hilden K.S."/>
            <person name="Hope R."/>
            <person name="Hossain A."/>
            <person name="Karabika E."/>
            <person name="Karaffa L."/>
            <person name="Karanyi Z."/>
            <person name="Krasevec N."/>
            <person name="Kuo A."/>
            <person name="Kusch H."/>
            <person name="LaButti K."/>
            <person name="Lagendijk E.L."/>
            <person name="Lapidus A."/>
            <person name="Levasseur A."/>
            <person name="Lindquist E."/>
            <person name="Lipzen A."/>
            <person name="Logrieco A.F."/>
            <person name="MacCabe A."/>
            <person name="Maekelae M.R."/>
            <person name="Malavazi I."/>
            <person name="Melin P."/>
            <person name="Meyer V."/>
            <person name="Mielnichuk N."/>
            <person name="Miskei M."/>
            <person name="Molnar A.P."/>
            <person name="Mule G."/>
            <person name="Ngan C.Y."/>
            <person name="Orejas M."/>
            <person name="Orosz E."/>
            <person name="Ouedraogo J.P."/>
            <person name="Overkamp K.M."/>
            <person name="Park H.-S."/>
            <person name="Perrone G."/>
            <person name="Piumi F."/>
            <person name="Punt P.J."/>
            <person name="Ram A.F."/>
            <person name="Ramon A."/>
            <person name="Rauscher S."/>
            <person name="Record E."/>
            <person name="Riano-Pachon D.M."/>
            <person name="Robert V."/>
            <person name="Roehrig J."/>
            <person name="Ruller R."/>
            <person name="Salamov A."/>
            <person name="Salih N.S."/>
            <person name="Samson R.A."/>
            <person name="Sandor E."/>
            <person name="Sanguinetti M."/>
            <person name="Schuetze T."/>
            <person name="Sepcic K."/>
            <person name="Shelest E."/>
            <person name="Sherlock G."/>
            <person name="Sophianopoulou V."/>
            <person name="Squina F.M."/>
            <person name="Sun H."/>
            <person name="Susca A."/>
            <person name="Todd R.B."/>
            <person name="Tsang A."/>
            <person name="Unkles S.E."/>
            <person name="van de Wiele N."/>
            <person name="van Rossen-Uffink D."/>
            <person name="Oliveira J.V."/>
            <person name="Vesth T.C."/>
            <person name="Visser J."/>
            <person name="Yu J.-H."/>
            <person name="Zhou M."/>
            <person name="Andersen M.R."/>
            <person name="Archer D.B."/>
            <person name="Baker S.E."/>
            <person name="Benoit I."/>
            <person name="Brakhage A.A."/>
            <person name="Braus G.H."/>
            <person name="Fischer R."/>
            <person name="Frisvad J.C."/>
            <person name="Goldman G.H."/>
            <person name="Houbraken J."/>
            <person name="Oakley B."/>
            <person name="Pocsi I."/>
            <person name="Scazzocchio C."/>
            <person name="Seiboth B."/>
            <person name="vanKuyk P.A."/>
            <person name="Wortman J."/>
            <person name="Dyer P.S."/>
            <person name="Grigoriev I.V."/>
        </authorList>
    </citation>
    <scope>NUCLEOTIDE SEQUENCE [LARGE SCALE GENOMIC DNA]</scope>
    <source>
        <strain evidence="12">CBS 593.65</strain>
    </source>
</reference>
<dbReference type="SUPFAM" id="SSF103473">
    <property type="entry name" value="MFS general substrate transporter"/>
    <property type="match status" value="1"/>
</dbReference>
<gene>
    <name evidence="11" type="ORF">ASPSYDRAFT_210966</name>
</gene>
<feature type="region of interest" description="Disordered" evidence="8">
    <location>
        <begin position="1"/>
        <end position="28"/>
    </location>
</feature>
<dbReference type="GeneID" id="63760074"/>
<dbReference type="PRINTS" id="PR01036">
    <property type="entry name" value="TCRTETB"/>
</dbReference>
<dbReference type="InterPro" id="IPR036259">
    <property type="entry name" value="MFS_trans_sf"/>
</dbReference>
<evidence type="ECO:0000256" key="1">
    <source>
        <dbReference type="ARBA" id="ARBA00004141"/>
    </source>
</evidence>
<dbReference type="GO" id="GO:0022857">
    <property type="term" value="F:transmembrane transporter activity"/>
    <property type="evidence" value="ECO:0007669"/>
    <property type="project" value="InterPro"/>
</dbReference>
<dbReference type="OrthoDB" id="10021397at2759"/>
<sequence>MSQDAVSSETIPGPSDEIKQAPSNTPKQTRKGRKFWLILLGITLTSLLTSLEATITSTVLPVIVSDLGGGDNYIWVANGYFLTMASLQPLFAQIANVFGRRRPLIASTVAFLIGSGICGGSTNMAMLISGRVLQGFGGSGISVLVETVICDLVPLRERGNYMALVFGMISVGTALGPLFGGLIVSYSTWRWAFYMALPVGGPALVLLVAFLHVNYDKSNTLATKLGSLDWLGNVVFIGASSSVLIALGWAGAGGEYSWSSYRVVVPLVVGMVALACFIVLEGSRFVANPMMPLHLFSNRTSAATFVLTFLHGLITMWAFYFLPVYFQGVLSETPYRSGILLLPTILALVPFAIVGGLLLTKFGRYKPIILVAFALVVVGFGLFSLLDQNSSLGALVGFQIIESAGAGLAIPTLLPALLAPLTDKDTALATGTWAFMRSFGVTWGVAIAGAIFNNRAEQLARRGIITDATVAAEFMHGGAYQRATASFLDGLSPETRAQVVALQNGSLRRSWLVAIAFAAVGFLVAVIPKEVPLRKELDSEFGMTERTDGAAVTA</sequence>
<proteinExistence type="inferred from homology"/>
<evidence type="ECO:0000256" key="5">
    <source>
        <dbReference type="ARBA" id="ARBA00022989"/>
    </source>
</evidence>
<dbReference type="AlphaFoldDB" id="A0A1L9T412"/>
<feature type="transmembrane region" description="Helical" evidence="9">
    <location>
        <begin position="434"/>
        <end position="452"/>
    </location>
</feature>
<feature type="transmembrane region" description="Helical" evidence="9">
    <location>
        <begin position="338"/>
        <end position="359"/>
    </location>
</feature>
<keyword evidence="7" id="KW-0325">Glycoprotein</keyword>
<dbReference type="InterPro" id="IPR011701">
    <property type="entry name" value="MFS"/>
</dbReference>